<dbReference type="HOGENOM" id="CLU_3105877_0_0_1"/>
<reference evidence="1 2" key="1">
    <citation type="submission" date="2014-04" db="EMBL/GenBank/DDBJ databases">
        <title>Evolutionary Origins and Diversification of the Mycorrhizal Mutualists.</title>
        <authorList>
            <consortium name="DOE Joint Genome Institute"/>
            <consortium name="Mycorrhizal Genomics Consortium"/>
            <person name="Kohler A."/>
            <person name="Kuo A."/>
            <person name="Nagy L.G."/>
            <person name="Floudas D."/>
            <person name="Copeland A."/>
            <person name="Barry K.W."/>
            <person name="Cichocki N."/>
            <person name="Veneault-Fourrey C."/>
            <person name="LaButti K."/>
            <person name="Lindquist E.A."/>
            <person name="Lipzen A."/>
            <person name="Lundell T."/>
            <person name="Morin E."/>
            <person name="Murat C."/>
            <person name="Riley R."/>
            <person name="Ohm R."/>
            <person name="Sun H."/>
            <person name="Tunlid A."/>
            <person name="Henrissat B."/>
            <person name="Grigoriev I.V."/>
            <person name="Hibbett D.S."/>
            <person name="Martin F."/>
        </authorList>
    </citation>
    <scope>NUCLEOTIDE SEQUENCE [LARGE SCALE GENOMIC DNA]</scope>
    <source>
        <strain evidence="1 2">Koide BX008</strain>
    </source>
</reference>
<sequence>MCSNLFSWAGLLRTKECQTLIITTYDHLEYYIEDNWASIGRGLLGGGTITG</sequence>
<dbReference type="AlphaFoldDB" id="A0A0C2XKC9"/>
<organism evidence="1 2">
    <name type="scientific">Amanita muscaria (strain Koide BX008)</name>
    <dbReference type="NCBI Taxonomy" id="946122"/>
    <lineage>
        <taxon>Eukaryota</taxon>
        <taxon>Fungi</taxon>
        <taxon>Dikarya</taxon>
        <taxon>Basidiomycota</taxon>
        <taxon>Agaricomycotina</taxon>
        <taxon>Agaricomycetes</taxon>
        <taxon>Agaricomycetidae</taxon>
        <taxon>Agaricales</taxon>
        <taxon>Pluteineae</taxon>
        <taxon>Amanitaceae</taxon>
        <taxon>Amanita</taxon>
    </lineage>
</organism>
<dbReference type="InParanoid" id="A0A0C2XKC9"/>
<proteinExistence type="predicted"/>
<evidence type="ECO:0000313" key="2">
    <source>
        <dbReference type="Proteomes" id="UP000054549"/>
    </source>
</evidence>
<gene>
    <name evidence="1" type="ORF">M378DRAFT_157211</name>
</gene>
<evidence type="ECO:0000313" key="1">
    <source>
        <dbReference type="EMBL" id="KIL69961.1"/>
    </source>
</evidence>
<protein>
    <submittedName>
        <fullName evidence="1">Uncharacterized protein</fullName>
    </submittedName>
</protein>
<dbReference type="EMBL" id="KN818225">
    <property type="protein sequence ID" value="KIL69961.1"/>
    <property type="molecule type" value="Genomic_DNA"/>
</dbReference>
<dbReference type="Proteomes" id="UP000054549">
    <property type="component" value="Unassembled WGS sequence"/>
</dbReference>
<name>A0A0C2XKC9_AMAMK</name>
<keyword evidence="2" id="KW-1185">Reference proteome</keyword>
<accession>A0A0C2XKC9</accession>